<reference evidence="1 2" key="1">
    <citation type="journal article" date="2018" name="Sci. Rep.">
        <title>Genomic signatures of local adaptation to the degree of environmental predictability in rotifers.</title>
        <authorList>
            <person name="Franch-Gras L."/>
            <person name="Hahn C."/>
            <person name="Garcia-Roger E.M."/>
            <person name="Carmona M.J."/>
            <person name="Serra M."/>
            <person name="Gomez A."/>
        </authorList>
    </citation>
    <scope>NUCLEOTIDE SEQUENCE [LARGE SCALE GENOMIC DNA]</scope>
    <source>
        <strain evidence="1">HYR1</strain>
    </source>
</reference>
<evidence type="ECO:0000313" key="1">
    <source>
        <dbReference type="EMBL" id="RMZ93956.1"/>
    </source>
</evidence>
<organism evidence="1 2">
    <name type="scientific">Brachionus plicatilis</name>
    <name type="common">Marine rotifer</name>
    <name type="synonym">Brachionus muelleri</name>
    <dbReference type="NCBI Taxonomy" id="10195"/>
    <lineage>
        <taxon>Eukaryota</taxon>
        <taxon>Metazoa</taxon>
        <taxon>Spiralia</taxon>
        <taxon>Gnathifera</taxon>
        <taxon>Rotifera</taxon>
        <taxon>Eurotatoria</taxon>
        <taxon>Monogononta</taxon>
        <taxon>Pseudotrocha</taxon>
        <taxon>Ploima</taxon>
        <taxon>Brachionidae</taxon>
        <taxon>Brachionus</taxon>
    </lineage>
</organism>
<name>A0A3M7P4F8_BRAPC</name>
<evidence type="ECO:0000313" key="2">
    <source>
        <dbReference type="Proteomes" id="UP000276133"/>
    </source>
</evidence>
<dbReference type="EMBL" id="REGN01013409">
    <property type="protein sequence ID" value="RMZ93956.1"/>
    <property type="molecule type" value="Genomic_DNA"/>
</dbReference>
<proteinExistence type="predicted"/>
<dbReference type="AlphaFoldDB" id="A0A3M7P4F8"/>
<gene>
    <name evidence="1" type="ORF">BpHYR1_019047</name>
</gene>
<accession>A0A3M7P4F8</accession>
<comment type="caution">
    <text evidence="1">The sequence shown here is derived from an EMBL/GenBank/DDBJ whole genome shotgun (WGS) entry which is preliminary data.</text>
</comment>
<sequence>MYARYAIQIKLNQVNFCCAFGFCSLSQKYVFGCYFLLLSLEHDFVLLIFRDKKDNFSCFLCSQDQLKLQNLFQTIF</sequence>
<keyword evidence="2" id="KW-1185">Reference proteome</keyword>
<dbReference type="Proteomes" id="UP000276133">
    <property type="component" value="Unassembled WGS sequence"/>
</dbReference>
<protein>
    <submittedName>
        <fullName evidence="1">Uncharacterized protein</fullName>
    </submittedName>
</protein>